<dbReference type="SUPFAM" id="SSF56219">
    <property type="entry name" value="DNase I-like"/>
    <property type="match status" value="1"/>
</dbReference>
<gene>
    <name evidence="1" type="ORF">HPBE_LOCUS6778</name>
</gene>
<name>A0A183FIN7_HELPZ</name>
<dbReference type="WBParaSite" id="HPBE_0000677701-mRNA-1">
    <property type="protein sequence ID" value="HPBE_0000677701-mRNA-1"/>
    <property type="gene ID" value="HPBE_0000677701"/>
</dbReference>
<dbReference type="EMBL" id="UZAH01025739">
    <property type="protein sequence ID" value="VDO69637.1"/>
    <property type="molecule type" value="Genomic_DNA"/>
</dbReference>
<reference evidence="3" key="2">
    <citation type="submission" date="2019-09" db="UniProtKB">
        <authorList>
            <consortium name="WormBaseParasite"/>
        </authorList>
    </citation>
    <scope>IDENTIFICATION</scope>
</reference>
<dbReference type="InterPro" id="IPR036691">
    <property type="entry name" value="Endo/exonu/phosph_ase_sf"/>
</dbReference>
<dbReference type="Proteomes" id="UP000050761">
    <property type="component" value="Unassembled WGS sequence"/>
</dbReference>
<dbReference type="AlphaFoldDB" id="A0A183FIN7"/>
<reference evidence="1 2" key="1">
    <citation type="submission" date="2018-11" db="EMBL/GenBank/DDBJ databases">
        <authorList>
            <consortium name="Pathogen Informatics"/>
        </authorList>
    </citation>
    <scope>NUCLEOTIDE SEQUENCE [LARGE SCALE GENOMIC DNA]</scope>
</reference>
<proteinExistence type="predicted"/>
<protein>
    <submittedName>
        <fullName evidence="3">Endo/exonuclease/phosphatase domain-containing protein</fullName>
    </submittedName>
</protein>
<accession>A0A3P7YA72</accession>
<organism evidence="2 3">
    <name type="scientific">Heligmosomoides polygyrus</name>
    <name type="common">Parasitic roundworm</name>
    <dbReference type="NCBI Taxonomy" id="6339"/>
    <lineage>
        <taxon>Eukaryota</taxon>
        <taxon>Metazoa</taxon>
        <taxon>Ecdysozoa</taxon>
        <taxon>Nematoda</taxon>
        <taxon>Chromadorea</taxon>
        <taxon>Rhabditida</taxon>
        <taxon>Rhabditina</taxon>
        <taxon>Rhabditomorpha</taxon>
        <taxon>Strongyloidea</taxon>
        <taxon>Heligmosomidae</taxon>
        <taxon>Heligmosomoides</taxon>
    </lineage>
</organism>
<accession>A0A183FIN7</accession>
<sequence>MRVAVLRLETKDQGTISIIINKYALTSAATDEEREEFDKLFERTVNDEKGYYKLIVGDLNARPRLMEARTTWNFLKKQKRERLIDFLSA</sequence>
<evidence type="ECO:0000313" key="2">
    <source>
        <dbReference type="Proteomes" id="UP000050761"/>
    </source>
</evidence>
<evidence type="ECO:0000313" key="3">
    <source>
        <dbReference type="WBParaSite" id="HPBE_0000677701-mRNA-1"/>
    </source>
</evidence>
<evidence type="ECO:0000313" key="1">
    <source>
        <dbReference type="EMBL" id="VDO69637.1"/>
    </source>
</evidence>
<keyword evidence="2" id="KW-1185">Reference proteome</keyword>